<keyword evidence="10" id="KW-1133">Transmembrane helix</keyword>
<evidence type="ECO:0000256" key="1">
    <source>
        <dbReference type="ARBA" id="ARBA00007164"/>
    </source>
</evidence>
<keyword evidence="3" id="KW-0378">Hydrolase</keyword>
<feature type="active site" description="Proton acceptor" evidence="7">
    <location>
        <position position="106"/>
    </location>
</feature>
<comment type="similarity">
    <text evidence="1 9">Belongs to the peptidase S11 family.</text>
</comment>
<evidence type="ECO:0000256" key="11">
    <source>
        <dbReference type="SAM" id="SignalP"/>
    </source>
</evidence>
<reference evidence="13 14" key="1">
    <citation type="submission" date="2021-10" db="EMBL/GenBank/DDBJ databases">
        <title>Anaerobic single-cell dispensing facilitates the cultivation of human gut bacteria.</title>
        <authorList>
            <person name="Afrizal A."/>
        </authorList>
    </citation>
    <scope>NUCLEOTIDE SEQUENCE [LARGE SCALE GENOMIC DNA]</scope>
    <source>
        <strain evidence="13 14">CLA-AA-H276</strain>
    </source>
</reference>
<proteinExistence type="inferred from homology"/>
<feature type="signal peptide" evidence="11">
    <location>
        <begin position="1"/>
        <end position="28"/>
    </location>
</feature>
<dbReference type="EMBL" id="JAJEPS010000009">
    <property type="protein sequence ID" value="MCC2126599.1"/>
    <property type="molecule type" value="Genomic_DNA"/>
</dbReference>
<keyword evidence="2 11" id="KW-0732">Signal</keyword>
<evidence type="ECO:0000256" key="5">
    <source>
        <dbReference type="ARBA" id="ARBA00022984"/>
    </source>
</evidence>
<dbReference type="GO" id="GO:0008360">
    <property type="term" value="P:regulation of cell shape"/>
    <property type="evidence" value="ECO:0007669"/>
    <property type="project" value="UniProtKB-KW"/>
</dbReference>
<feature type="active site" evidence="7">
    <location>
        <position position="161"/>
    </location>
</feature>
<evidence type="ECO:0000256" key="9">
    <source>
        <dbReference type="RuleBase" id="RU004016"/>
    </source>
</evidence>
<feature type="chain" id="PRO_5042293866" evidence="11">
    <location>
        <begin position="29"/>
        <end position="534"/>
    </location>
</feature>
<dbReference type="GO" id="GO:0009002">
    <property type="term" value="F:serine-type D-Ala-D-Ala carboxypeptidase activity"/>
    <property type="evidence" value="ECO:0007669"/>
    <property type="project" value="InterPro"/>
</dbReference>
<gene>
    <name evidence="13" type="ORF">LKD36_10445</name>
</gene>
<dbReference type="GO" id="GO:0006508">
    <property type="term" value="P:proteolysis"/>
    <property type="evidence" value="ECO:0007669"/>
    <property type="project" value="InterPro"/>
</dbReference>
<dbReference type="InterPro" id="IPR012338">
    <property type="entry name" value="Beta-lactam/transpept-like"/>
</dbReference>
<evidence type="ECO:0000256" key="2">
    <source>
        <dbReference type="ARBA" id="ARBA00022729"/>
    </source>
</evidence>
<feature type="domain" description="Peptidase S11 D-alanyl-D-alanine carboxypeptidase A N-terminal" evidence="12">
    <location>
        <begin position="70"/>
        <end position="305"/>
    </location>
</feature>
<feature type="active site" description="Acyl-ester intermediate" evidence="7">
    <location>
        <position position="103"/>
    </location>
</feature>
<keyword evidence="5" id="KW-0573">Peptidoglycan synthesis</keyword>
<dbReference type="AlphaFoldDB" id="A0AAE3A8K3"/>
<name>A0AAE3A8K3_9FIRM</name>
<keyword evidence="13" id="KW-0121">Carboxypeptidase</keyword>
<protein>
    <submittedName>
        <fullName evidence="13">D-alanyl-D-alanine carboxypeptidase</fullName>
    </submittedName>
</protein>
<sequence length="534" mass="58915">MHFINRLKRYLLVSVLCVTTVFSMPVQAKTKSKSNAQKAAEQAAAAALQAEVDARYNKEIDSNSWENWPTGPQVYAESAIVMEASTGTILYAKGIDEQHYPASITKIMTVLLALENCQMDEEVTFSHNAVYSIDYGSSSIARDEGEVLTVEECLYAIMLESANECANAIAEHISGSTEEFANLMNQRAAELGCTNTHFANPSGLPNEEHYTSAHDMALITSEATKHEEFRKISGTSRYVLRATNKKSDELLMNNHHYMISGYKTSKYLDPTVFAGKTGYTTAALNTLVTCATRNGMDLVVVTMKSQGTAEKGVPIYPDTQNLLNYATENFQKVNIAENETNFTIGQNQMFDAGTSIFGNSAPMIQMDTEGYAILPVTASLSDATPSLTFNDNSDGTDSDIIATLSYSYAGQTVGSTNLYMAGTTDTQFPFSNTENASDAADGSASQNHISTARTASGMRVIKINLRVIAWAGGTLAALIIVILLGHKIMKNYSIRFDFITKWRKRADRNSFSSKNRRRYKSRKRWKSNFFKKFK</sequence>
<keyword evidence="14" id="KW-1185">Reference proteome</keyword>
<accession>A0AAE3A8K3</accession>
<evidence type="ECO:0000256" key="7">
    <source>
        <dbReference type="PIRSR" id="PIRSR618044-1"/>
    </source>
</evidence>
<dbReference type="GO" id="GO:0071555">
    <property type="term" value="P:cell wall organization"/>
    <property type="evidence" value="ECO:0007669"/>
    <property type="project" value="UniProtKB-KW"/>
</dbReference>
<dbReference type="Gene3D" id="3.40.710.10">
    <property type="entry name" value="DD-peptidase/beta-lactamase superfamily"/>
    <property type="match status" value="1"/>
</dbReference>
<dbReference type="InterPro" id="IPR001967">
    <property type="entry name" value="Peptidase_S11_N"/>
</dbReference>
<evidence type="ECO:0000313" key="14">
    <source>
        <dbReference type="Proteomes" id="UP001198220"/>
    </source>
</evidence>
<dbReference type="SUPFAM" id="SSF56601">
    <property type="entry name" value="beta-lactamase/transpeptidase-like"/>
    <property type="match status" value="1"/>
</dbReference>
<evidence type="ECO:0000256" key="6">
    <source>
        <dbReference type="ARBA" id="ARBA00023316"/>
    </source>
</evidence>
<feature type="transmembrane region" description="Helical" evidence="10">
    <location>
        <begin position="467"/>
        <end position="485"/>
    </location>
</feature>
<evidence type="ECO:0000313" key="13">
    <source>
        <dbReference type="EMBL" id="MCC2126599.1"/>
    </source>
</evidence>
<evidence type="ECO:0000256" key="3">
    <source>
        <dbReference type="ARBA" id="ARBA00022801"/>
    </source>
</evidence>
<dbReference type="GO" id="GO:0009252">
    <property type="term" value="P:peptidoglycan biosynthetic process"/>
    <property type="evidence" value="ECO:0007669"/>
    <property type="project" value="UniProtKB-KW"/>
</dbReference>
<evidence type="ECO:0000259" key="12">
    <source>
        <dbReference type="Pfam" id="PF00768"/>
    </source>
</evidence>
<organism evidence="13 14">
    <name type="scientific">Hominiventricola filiformis</name>
    <dbReference type="NCBI Taxonomy" id="2885352"/>
    <lineage>
        <taxon>Bacteria</taxon>
        <taxon>Bacillati</taxon>
        <taxon>Bacillota</taxon>
        <taxon>Clostridia</taxon>
        <taxon>Lachnospirales</taxon>
        <taxon>Lachnospiraceae</taxon>
        <taxon>Hominiventricola</taxon>
    </lineage>
</organism>
<dbReference type="Pfam" id="PF00768">
    <property type="entry name" value="Peptidase_S11"/>
    <property type="match status" value="1"/>
</dbReference>
<keyword evidence="10" id="KW-0472">Membrane</keyword>
<dbReference type="Proteomes" id="UP001198220">
    <property type="component" value="Unassembled WGS sequence"/>
</dbReference>
<dbReference type="RefSeq" id="WP_308459555.1">
    <property type="nucleotide sequence ID" value="NZ_JAJEPS010000009.1"/>
</dbReference>
<keyword evidence="13" id="KW-0645">Protease</keyword>
<keyword evidence="6" id="KW-0961">Cell wall biogenesis/degradation</keyword>
<dbReference type="PANTHER" id="PTHR21581">
    <property type="entry name" value="D-ALANYL-D-ALANINE CARBOXYPEPTIDASE"/>
    <property type="match status" value="1"/>
</dbReference>
<evidence type="ECO:0000256" key="4">
    <source>
        <dbReference type="ARBA" id="ARBA00022960"/>
    </source>
</evidence>
<dbReference type="InterPro" id="IPR018044">
    <property type="entry name" value="Peptidase_S11"/>
</dbReference>
<evidence type="ECO:0000256" key="10">
    <source>
        <dbReference type="SAM" id="Phobius"/>
    </source>
</evidence>
<dbReference type="PRINTS" id="PR00725">
    <property type="entry name" value="DADACBPTASE1"/>
</dbReference>
<keyword evidence="4" id="KW-0133">Cell shape</keyword>
<comment type="caution">
    <text evidence="13">The sequence shown here is derived from an EMBL/GenBank/DDBJ whole genome shotgun (WGS) entry which is preliminary data.</text>
</comment>
<keyword evidence="10" id="KW-0812">Transmembrane</keyword>
<evidence type="ECO:0000256" key="8">
    <source>
        <dbReference type="PIRSR" id="PIRSR618044-2"/>
    </source>
</evidence>
<dbReference type="PANTHER" id="PTHR21581:SF33">
    <property type="entry name" value="D-ALANYL-D-ALANINE CARBOXYPEPTIDASE DACB"/>
    <property type="match status" value="1"/>
</dbReference>
<feature type="binding site" evidence="8">
    <location>
        <position position="276"/>
    </location>
    <ligand>
        <name>substrate</name>
    </ligand>
</feature>